<dbReference type="Pfam" id="PF01408">
    <property type="entry name" value="GFO_IDH_MocA"/>
    <property type="match status" value="1"/>
</dbReference>
<dbReference type="GO" id="GO:0016491">
    <property type="term" value="F:oxidoreductase activity"/>
    <property type="evidence" value="ECO:0007669"/>
    <property type="project" value="UniProtKB-KW"/>
</dbReference>
<dbReference type="EMBL" id="FQUX01000002">
    <property type="protein sequence ID" value="SHE94229.1"/>
    <property type="molecule type" value="Genomic_DNA"/>
</dbReference>
<dbReference type="InterPro" id="IPR055170">
    <property type="entry name" value="GFO_IDH_MocA-like_dom"/>
</dbReference>
<dbReference type="AlphaFoldDB" id="A0A1M4XL78"/>
<dbReference type="Proteomes" id="UP000184406">
    <property type="component" value="Unassembled WGS sequence"/>
</dbReference>
<accession>A0A1M4XL78</accession>
<dbReference type="Gene3D" id="3.40.50.720">
    <property type="entry name" value="NAD(P)-binding Rossmann-like Domain"/>
    <property type="match status" value="1"/>
</dbReference>
<dbReference type="Pfam" id="PF22725">
    <property type="entry name" value="GFO_IDH_MocA_C3"/>
    <property type="match status" value="1"/>
</dbReference>
<proteinExistence type="inferred from homology"/>
<dbReference type="PANTHER" id="PTHR22604">
    <property type="entry name" value="OXIDOREDUCTASES"/>
    <property type="match status" value="1"/>
</dbReference>
<evidence type="ECO:0000313" key="6">
    <source>
        <dbReference type="Proteomes" id="UP000184406"/>
    </source>
</evidence>
<dbReference type="InterPro" id="IPR000683">
    <property type="entry name" value="Gfo/Idh/MocA-like_OxRdtase_N"/>
</dbReference>
<gene>
    <name evidence="5" type="ORF">SAMN03080594_102116</name>
</gene>
<dbReference type="InterPro" id="IPR050984">
    <property type="entry name" value="Gfo/Idh/MocA_domain"/>
</dbReference>
<evidence type="ECO:0000259" key="4">
    <source>
        <dbReference type="Pfam" id="PF22725"/>
    </source>
</evidence>
<dbReference type="PANTHER" id="PTHR22604:SF105">
    <property type="entry name" value="TRANS-1,2-DIHYDROBENZENE-1,2-DIOL DEHYDROGENASE"/>
    <property type="match status" value="1"/>
</dbReference>
<reference evidence="6" key="1">
    <citation type="submission" date="2016-11" db="EMBL/GenBank/DDBJ databases">
        <authorList>
            <person name="Varghese N."/>
            <person name="Submissions S."/>
        </authorList>
    </citation>
    <scope>NUCLEOTIDE SEQUENCE [LARGE SCALE GENOMIC DNA]</scope>
    <source>
        <strain evidence="6">DSM 17539</strain>
    </source>
</reference>
<evidence type="ECO:0000313" key="5">
    <source>
        <dbReference type="EMBL" id="SHE94229.1"/>
    </source>
</evidence>
<protein>
    <submittedName>
        <fullName evidence="5">Predicted dehydrogenase</fullName>
    </submittedName>
</protein>
<evidence type="ECO:0000256" key="2">
    <source>
        <dbReference type="ARBA" id="ARBA00023002"/>
    </source>
</evidence>
<evidence type="ECO:0000256" key="1">
    <source>
        <dbReference type="ARBA" id="ARBA00010928"/>
    </source>
</evidence>
<dbReference type="Gene3D" id="3.30.360.10">
    <property type="entry name" value="Dihydrodipicolinate Reductase, domain 2"/>
    <property type="match status" value="1"/>
</dbReference>
<name>A0A1M4XL78_9FLAO</name>
<dbReference type="GO" id="GO:0000166">
    <property type="term" value="F:nucleotide binding"/>
    <property type="evidence" value="ECO:0007669"/>
    <property type="project" value="InterPro"/>
</dbReference>
<feature type="domain" description="GFO/IDH/MocA-like oxidoreductase" evidence="4">
    <location>
        <begin position="132"/>
        <end position="247"/>
    </location>
</feature>
<comment type="similarity">
    <text evidence="1">Belongs to the Gfo/Idh/MocA family.</text>
</comment>
<dbReference type="SUPFAM" id="SSF51735">
    <property type="entry name" value="NAD(P)-binding Rossmann-fold domains"/>
    <property type="match status" value="1"/>
</dbReference>
<keyword evidence="2" id="KW-0560">Oxidoreductase</keyword>
<keyword evidence="6" id="KW-1185">Reference proteome</keyword>
<dbReference type="RefSeq" id="WP_072860989.1">
    <property type="nucleotide sequence ID" value="NZ_FQUX01000002.1"/>
</dbReference>
<dbReference type="InterPro" id="IPR036291">
    <property type="entry name" value="NAD(P)-bd_dom_sf"/>
</dbReference>
<dbReference type="OrthoDB" id="9815825at2"/>
<organism evidence="5 6">
    <name type="scientific">Arenibacter palladensis</name>
    <dbReference type="NCBI Taxonomy" id="237373"/>
    <lineage>
        <taxon>Bacteria</taxon>
        <taxon>Pseudomonadati</taxon>
        <taxon>Bacteroidota</taxon>
        <taxon>Flavobacteriia</taxon>
        <taxon>Flavobacteriales</taxon>
        <taxon>Flavobacteriaceae</taxon>
        <taxon>Arenibacter</taxon>
    </lineage>
</organism>
<evidence type="ECO:0000259" key="3">
    <source>
        <dbReference type="Pfam" id="PF01408"/>
    </source>
</evidence>
<feature type="domain" description="Gfo/Idh/MocA-like oxidoreductase N-terminal" evidence="3">
    <location>
        <begin position="5"/>
        <end position="122"/>
    </location>
</feature>
<sequence>MSEKVRWGIIGLGNIASNFVKDLALVKEAEIYAAASRNLEKAKGFSKEYNIPNAFGSYKELLECKEVDVVYIATPHTSHCELSIMAMEHGKHVLCEKPMGINRVEVEKMIAAAQENKVFLMEALWSRFNPSIRKVKQMVDSGDIGPLAYLHADFAFYALDRDFNGRVLNPELAGGSLLDIGIYPIFLAYLLLGKPDQLFSTSNFHPNGAEVQTSMIFKYPKAQAILYSGFTSRSEMKAEISGEKGSIFIPGRWHEAQGYTVERNGEKEEFSMPTTGRGYFYEINEVHDCLDQGKLESSLWSHRNSMDLISLMDTVRKQNGITFPFEE</sequence>
<dbReference type="SUPFAM" id="SSF55347">
    <property type="entry name" value="Glyceraldehyde-3-phosphate dehydrogenase-like, C-terminal domain"/>
    <property type="match status" value="1"/>
</dbReference>